<evidence type="ECO:0000256" key="1">
    <source>
        <dbReference type="ARBA" id="ARBA00001974"/>
    </source>
</evidence>
<keyword evidence="4" id="KW-0274">FAD</keyword>
<evidence type="ECO:0000313" key="7">
    <source>
        <dbReference type="EMBL" id="MCR1898314.1"/>
    </source>
</evidence>
<dbReference type="AlphaFoldDB" id="A0AAE3HF54"/>
<dbReference type="InterPro" id="IPR004113">
    <property type="entry name" value="FAD-bd_oxidored_4_C"/>
</dbReference>
<dbReference type="InterPro" id="IPR016166">
    <property type="entry name" value="FAD-bd_PCMH"/>
</dbReference>
<accession>A0AAE3HF54</accession>
<dbReference type="Gene3D" id="3.30.465.10">
    <property type="match status" value="1"/>
</dbReference>
<dbReference type="EMBL" id="JANKAS010000003">
    <property type="protein sequence ID" value="MCR1898314.1"/>
    <property type="molecule type" value="Genomic_DNA"/>
</dbReference>
<dbReference type="PANTHER" id="PTHR42934">
    <property type="entry name" value="GLYCOLATE OXIDASE SUBUNIT GLCD"/>
    <property type="match status" value="1"/>
</dbReference>
<dbReference type="FunFam" id="1.10.45.10:FF:000001">
    <property type="entry name" value="D-lactate dehydrogenase mitochondrial"/>
    <property type="match status" value="1"/>
</dbReference>
<evidence type="ECO:0000313" key="8">
    <source>
        <dbReference type="Proteomes" id="UP001205748"/>
    </source>
</evidence>
<keyword evidence="8" id="KW-1185">Reference proteome</keyword>
<dbReference type="PANTHER" id="PTHR42934:SF2">
    <property type="entry name" value="GLYCOLATE OXIDASE SUBUNIT GLCD"/>
    <property type="match status" value="1"/>
</dbReference>
<keyword evidence="3" id="KW-0285">Flavoprotein</keyword>
<dbReference type="PROSITE" id="PS51387">
    <property type="entry name" value="FAD_PCMH"/>
    <property type="match status" value="1"/>
</dbReference>
<evidence type="ECO:0000256" key="3">
    <source>
        <dbReference type="ARBA" id="ARBA00022630"/>
    </source>
</evidence>
<organism evidence="7 8">
    <name type="scientific">Irregularibacter muris</name>
    <dbReference type="NCBI Taxonomy" id="1796619"/>
    <lineage>
        <taxon>Bacteria</taxon>
        <taxon>Bacillati</taxon>
        <taxon>Bacillota</taxon>
        <taxon>Clostridia</taxon>
        <taxon>Eubacteriales</taxon>
        <taxon>Eubacteriaceae</taxon>
        <taxon>Irregularibacter</taxon>
    </lineage>
</organism>
<dbReference type="SUPFAM" id="SSF55103">
    <property type="entry name" value="FAD-linked oxidases, C-terminal domain"/>
    <property type="match status" value="1"/>
</dbReference>
<dbReference type="FunFam" id="3.30.70.2740:FF:000001">
    <property type="entry name" value="D-lactate dehydrogenase mitochondrial"/>
    <property type="match status" value="1"/>
</dbReference>
<dbReference type="InterPro" id="IPR036318">
    <property type="entry name" value="FAD-bd_PCMH-like_sf"/>
</dbReference>
<comment type="cofactor">
    <cofactor evidence="1">
        <name>FAD</name>
        <dbReference type="ChEBI" id="CHEBI:57692"/>
    </cofactor>
</comment>
<evidence type="ECO:0000256" key="2">
    <source>
        <dbReference type="ARBA" id="ARBA00008000"/>
    </source>
</evidence>
<protein>
    <submittedName>
        <fullName evidence="7">FAD-binding protein</fullName>
    </submittedName>
</protein>
<dbReference type="InterPro" id="IPR051914">
    <property type="entry name" value="FAD-linked_OxidoTrans_Type4"/>
</dbReference>
<proteinExistence type="inferred from homology"/>
<dbReference type="Gene3D" id="1.10.45.10">
    <property type="entry name" value="Vanillyl-alcohol Oxidase, Chain A, domain 4"/>
    <property type="match status" value="1"/>
</dbReference>
<name>A0AAE3HF54_9FIRM</name>
<dbReference type="RefSeq" id="WP_257529943.1">
    <property type="nucleotide sequence ID" value="NZ_JANKAS010000003.1"/>
</dbReference>
<dbReference type="Pfam" id="PF02913">
    <property type="entry name" value="FAD-oxidase_C"/>
    <property type="match status" value="1"/>
</dbReference>
<evidence type="ECO:0000256" key="4">
    <source>
        <dbReference type="ARBA" id="ARBA00022827"/>
    </source>
</evidence>
<comment type="caution">
    <text evidence="7">The sequence shown here is derived from an EMBL/GenBank/DDBJ whole genome shotgun (WGS) entry which is preliminary data.</text>
</comment>
<sequence>MKYKKIDEEDIKYLTSVVGEDSIFVGEENIHDDYSGDELAGIERYPEALIYAKNTEEISKVLRYANENHISVTTRGQGTGLVGGSIALCGGIMLSTEKMNQILEIDEENLTVTVEPGVLLMELTEFVESHDLFYPPDPGEKSASIGGNISTNAGGMRAVKYGVTRDYVRGIEFVLPNGEIMNFGGKIVKNSSGYSLKDMVVGAEGTLGVVSKLILKLLPLPKYKLSLLIPFEDLSKAIKTVPEIIKSKNIPTAIEFMQGEVILAAEEFLGKKFPDNSSDAYLLLQFDGNSKEELENAYEKVADICLDCEALDVLIADTDERHDSIWSARGAFLEAIKASTTHMDECDVVVPRNKVSDFVIFTHQLQEKYNMRISSFGHAGDGNLHIYLLKDEMDDETWNKKAGEVFKKMYNKAFEMGGAVSGEHGIGFAKIPYLEDEFGEEGMELFRGIKLAFDPNEIMNPGKLGSNYKVNLYQ</sequence>
<dbReference type="GO" id="GO:0071949">
    <property type="term" value="F:FAD binding"/>
    <property type="evidence" value="ECO:0007669"/>
    <property type="project" value="InterPro"/>
</dbReference>
<comment type="similarity">
    <text evidence="2">Belongs to the FAD-binding oxidoreductase/transferase type 4 family.</text>
</comment>
<dbReference type="SUPFAM" id="SSF56176">
    <property type="entry name" value="FAD-binding/transporter-associated domain-like"/>
    <property type="match status" value="1"/>
</dbReference>
<dbReference type="InterPro" id="IPR016164">
    <property type="entry name" value="FAD-linked_Oxase-like_C"/>
</dbReference>
<dbReference type="Gene3D" id="3.30.43.10">
    <property type="entry name" value="Uridine Diphospho-n-acetylenolpyruvylglucosamine Reductase, domain 2"/>
    <property type="match status" value="1"/>
</dbReference>
<dbReference type="InterPro" id="IPR016171">
    <property type="entry name" value="Vanillyl_alc_oxidase_C-sub2"/>
</dbReference>
<dbReference type="InterPro" id="IPR006094">
    <property type="entry name" value="Oxid_FAD_bind_N"/>
</dbReference>
<evidence type="ECO:0000256" key="5">
    <source>
        <dbReference type="ARBA" id="ARBA00023002"/>
    </source>
</evidence>
<dbReference type="InterPro" id="IPR016167">
    <property type="entry name" value="FAD-bd_PCMH_sub1"/>
</dbReference>
<dbReference type="GO" id="GO:0016491">
    <property type="term" value="F:oxidoreductase activity"/>
    <property type="evidence" value="ECO:0007669"/>
    <property type="project" value="UniProtKB-KW"/>
</dbReference>
<dbReference type="Proteomes" id="UP001205748">
    <property type="component" value="Unassembled WGS sequence"/>
</dbReference>
<gene>
    <name evidence="7" type="ORF">NSA47_04835</name>
</gene>
<dbReference type="Pfam" id="PF01565">
    <property type="entry name" value="FAD_binding_4"/>
    <property type="match status" value="1"/>
</dbReference>
<dbReference type="Gene3D" id="3.30.70.2740">
    <property type="match status" value="1"/>
</dbReference>
<reference evidence="7" key="1">
    <citation type="submission" date="2022-07" db="EMBL/GenBank/DDBJ databases">
        <title>Enhanced cultured diversity of the mouse gut microbiota enables custom-made synthetic communities.</title>
        <authorList>
            <person name="Afrizal A."/>
        </authorList>
    </citation>
    <scope>NUCLEOTIDE SEQUENCE</scope>
    <source>
        <strain evidence="7">DSM 28593</strain>
    </source>
</reference>
<keyword evidence="5" id="KW-0560">Oxidoreductase</keyword>
<dbReference type="Gene3D" id="3.30.70.2190">
    <property type="match status" value="1"/>
</dbReference>
<dbReference type="InterPro" id="IPR016169">
    <property type="entry name" value="FAD-bd_PCMH_sub2"/>
</dbReference>
<evidence type="ECO:0000259" key="6">
    <source>
        <dbReference type="PROSITE" id="PS51387"/>
    </source>
</evidence>
<feature type="domain" description="FAD-binding PCMH-type" evidence="6">
    <location>
        <begin position="42"/>
        <end position="220"/>
    </location>
</feature>